<evidence type="ECO:0000313" key="6">
    <source>
        <dbReference type="Proteomes" id="UP000522313"/>
    </source>
</evidence>
<dbReference type="SUPFAM" id="SSF55073">
    <property type="entry name" value="Nucleotide cyclase"/>
    <property type="match status" value="1"/>
</dbReference>
<evidence type="ECO:0000313" key="5">
    <source>
        <dbReference type="EMBL" id="MBB6503886.1"/>
    </source>
</evidence>
<dbReference type="AlphaFoldDB" id="A0A7X0JA69"/>
<dbReference type="RefSeq" id="WP_184504253.1">
    <property type="nucleotide sequence ID" value="NZ_JACHBT010000003.1"/>
</dbReference>
<dbReference type="InterPro" id="IPR050469">
    <property type="entry name" value="Diguanylate_Cyclase"/>
</dbReference>
<dbReference type="Proteomes" id="UP000522313">
    <property type="component" value="Unassembled WGS sequence"/>
</dbReference>
<dbReference type="InterPro" id="IPR000160">
    <property type="entry name" value="GGDEF_dom"/>
</dbReference>
<dbReference type="Gene3D" id="3.30.70.270">
    <property type="match status" value="1"/>
</dbReference>
<gene>
    <name evidence="5" type="ORF">F4693_000841</name>
</gene>
<dbReference type="PANTHER" id="PTHR45138:SF9">
    <property type="entry name" value="DIGUANYLATE CYCLASE DGCM-RELATED"/>
    <property type="match status" value="1"/>
</dbReference>
<evidence type="ECO:0000256" key="2">
    <source>
        <dbReference type="ARBA" id="ARBA00034247"/>
    </source>
</evidence>
<dbReference type="GO" id="GO:1902201">
    <property type="term" value="P:negative regulation of bacterial-type flagellum-dependent cell motility"/>
    <property type="evidence" value="ECO:0007669"/>
    <property type="project" value="TreeGrafter"/>
</dbReference>
<evidence type="ECO:0000256" key="3">
    <source>
        <dbReference type="SAM" id="Coils"/>
    </source>
</evidence>
<protein>
    <recommendedName>
        <fullName evidence="1">diguanylate cyclase</fullName>
        <ecNumber evidence="1">2.7.7.65</ecNumber>
    </recommendedName>
</protein>
<accession>A0A7X0JA69</accession>
<evidence type="ECO:0000256" key="1">
    <source>
        <dbReference type="ARBA" id="ARBA00012528"/>
    </source>
</evidence>
<dbReference type="PANTHER" id="PTHR45138">
    <property type="entry name" value="REGULATORY COMPONENTS OF SENSORY TRANSDUCTION SYSTEM"/>
    <property type="match status" value="1"/>
</dbReference>
<reference evidence="5 6" key="2">
    <citation type="submission" date="2020-08" db="EMBL/GenBank/DDBJ databases">
        <authorList>
            <person name="Partida-Martinez L."/>
            <person name="Huntemann M."/>
            <person name="Clum A."/>
            <person name="Wang J."/>
            <person name="Palaniappan K."/>
            <person name="Ritter S."/>
            <person name="Chen I.-M."/>
            <person name="Stamatis D."/>
            <person name="Reddy T."/>
            <person name="O'Malley R."/>
            <person name="Daum C."/>
            <person name="Shapiro N."/>
            <person name="Ivanova N."/>
            <person name="Kyrpides N."/>
            <person name="Woyke T."/>
        </authorList>
    </citation>
    <scope>NUCLEOTIDE SEQUENCE [LARGE SCALE GENOMIC DNA]</scope>
    <source>
        <strain evidence="5 6">AS3.13</strain>
    </source>
</reference>
<dbReference type="InterPro" id="IPR043128">
    <property type="entry name" value="Rev_trsase/Diguanyl_cyclase"/>
</dbReference>
<feature type="coiled-coil region" evidence="3">
    <location>
        <begin position="121"/>
        <end position="148"/>
    </location>
</feature>
<dbReference type="PROSITE" id="PS50887">
    <property type="entry name" value="GGDEF"/>
    <property type="match status" value="1"/>
</dbReference>
<evidence type="ECO:0000259" key="4">
    <source>
        <dbReference type="PROSITE" id="PS50887"/>
    </source>
</evidence>
<sequence>MRTAFDRARRALNFLELHQLDPSPSHYEFALAVIGAPGSHLSEAVAAQTDGGLRLTTATVQSLVDAYLSPPREQTLDRRERTVMRQAQELGTLTSDAHDLTEALGRDMDAFVAAAGEAPSAAAFVDRLSDAERELAALRSEVIQLRDNIVPAPPPADSGRDDLTQALNRSGARDVMARADAGGEAHLVLAFSVDALEAINDRYGRAVGDNVLNAFAATLQQTFAEEELIRWSGNEFVFITRGMPVATARVLTDQALASFAARRLRLRGSGEPIGTVTASAGLAAGAAGGQESSLIAARANAALAASNGGNQIEG</sequence>
<dbReference type="EMBL" id="JACHBT010000003">
    <property type="protein sequence ID" value="MBB6503886.1"/>
    <property type="molecule type" value="Genomic_DNA"/>
</dbReference>
<comment type="caution">
    <text evidence="5">The sequence shown here is derived from an EMBL/GenBank/DDBJ whole genome shotgun (WGS) entry which is preliminary data.</text>
</comment>
<dbReference type="NCBIfam" id="TIGR00254">
    <property type="entry name" value="GGDEF"/>
    <property type="match status" value="1"/>
</dbReference>
<feature type="domain" description="GGDEF" evidence="4">
    <location>
        <begin position="184"/>
        <end position="314"/>
    </location>
</feature>
<dbReference type="GO" id="GO:0005886">
    <property type="term" value="C:plasma membrane"/>
    <property type="evidence" value="ECO:0007669"/>
    <property type="project" value="TreeGrafter"/>
</dbReference>
<dbReference type="SMART" id="SM00267">
    <property type="entry name" value="GGDEF"/>
    <property type="match status" value="1"/>
</dbReference>
<dbReference type="Pfam" id="PF00990">
    <property type="entry name" value="GGDEF"/>
    <property type="match status" value="1"/>
</dbReference>
<keyword evidence="3" id="KW-0175">Coiled coil</keyword>
<dbReference type="GO" id="GO:0043709">
    <property type="term" value="P:cell adhesion involved in single-species biofilm formation"/>
    <property type="evidence" value="ECO:0007669"/>
    <property type="project" value="TreeGrafter"/>
</dbReference>
<reference evidence="5 6" key="1">
    <citation type="submission" date="2020-08" db="EMBL/GenBank/DDBJ databases">
        <title>The Agave Microbiome: Exploring the role of microbial communities in plant adaptations to desert environments.</title>
        <authorList>
            <person name="Partida-Martinez L.P."/>
        </authorList>
    </citation>
    <scope>NUCLEOTIDE SEQUENCE [LARGE SCALE GENOMIC DNA]</scope>
    <source>
        <strain evidence="5 6">AS3.13</strain>
    </source>
</reference>
<proteinExistence type="predicted"/>
<dbReference type="GO" id="GO:0052621">
    <property type="term" value="F:diguanylate cyclase activity"/>
    <property type="evidence" value="ECO:0007669"/>
    <property type="project" value="UniProtKB-EC"/>
</dbReference>
<dbReference type="InterPro" id="IPR029787">
    <property type="entry name" value="Nucleotide_cyclase"/>
</dbReference>
<comment type="catalytic activity">
    <reaction evidence="2">
        <text>2 GTP = 3',3'-c-di-GMP + 2 diphosphate</text>
        <dbReference type="Rhea" id="RHEA:24898"/>
        <dbReference type="ChEBI" id="CHEBI:33019"/>
        <dbReference type="ChEBI" id="CHEBI:37565"/>
        <dbReference type="ChEBI" id="CHEBI:58805"/>
        <dbReference type="EC" id="2.7.7.65"/>
    </reaction>
</comment>
<organism evidence="5 6">
    <name type="scientific">Sphingomonas endophytica</name>
    <dbReference type="NCBI Taxonomy" id="869719"/>
    <lineage>
        <taxon>Bacteria</taxon>
        <taxon>Pseudomonadati</taxon>
        <taxon>Pseudomonadota</taxon>
        <taxon>Alphaproteobacteria</taxon>
        <taxon>Sphingomonadales</taxon>
        <taxon>Sphingomonadaceae</taxon>
        <taxon>Sphingomonas</taxon>
    </lineage>
</organism>
<dbReference type="EC" id="2.7.7.65" evidence="1"/>
<name>A0A7X0JA69_9SPHN</name>